<sequence length="52" mass="5780">MITATVEDSLQRVGRVEWARRPHCHDGRFVPTAEIPALRQAMPQSASVRGPP</sequence>
<dbReference type="STRING" id="1454001.AW08_02437"/>
<name>A0A011NQQ6_9PROT</name>
<accession>A0A011NQQ6</accession>
<dbReference type="AlphaFoldDB" id="A0A011NQQ6"/>
<dbReference type="PATRIC" id="fig|1454001.3.peg.2480"/>
<proteinExistence type="predicted"/>
<keyword evidence="2" id="KW-1185">Reference proteome</keyword>
<evidence type="ECO:0000313" key="1">
    <source>
        <dbReference type="EMBL" id="EXI66850.1"/>
    </source>
</evidence>
<protein>
    <submittedName>
        <fullName evidence="1">Uncharacterized protein</fullName>
    </submittedName>
</protein>
<reference evidence="1" key="1">
    <citation type="submission" date="2014-02" db="EMBL/GenBank/DDBJ databases">
        <title>Expanding our view of genomic diversity in Candidatus Accumulibacter clades.</title>
        <authorList>
            <person name="Skennerton C.T."/>
            <person name="Barr J.J."/>
            <person name="Slater F.R."/>
            <person name="Bond P.L."/>
            <person name="Tyson G.W."/>
        </authorList>
    </citation>
    <scope>NUCLEOTIDE SEQUENCE [LARGE SCALE GENOMIC DNA]</scope>
</reference>
<gene>
    <name evidence="1" type="ORF">AW08_02437</name>
</gene>
<dbReference type="EMBL" id="JFAX01000013">
    <property type="protein sequence ID" value="EXI66850.1"/>
    <property type="molecule type" value="Genomic_DNA"/>
</dbReference>
<comment type="caution">
    <text evidence="1">The sequence shown here is derived from an EMBL/GenBank/DDBJ whole genome shotgun (WGS) entry which is preliminary data.</text>
</comment>
<organism evidence="1 2">
    <name type="scientific">Candidatus Accumulibacter adjunctus</name>
    <dbReference type="NCBI Taxonomy" id="1454001"/>
    <lineage>
        <taxon>Bacteria</taxon>
        <taxon>Pseudomonadati</taxon>
        <taxon>Pseudomonadota</taxon>
        <taxon>Betaproteobacteria</taxon>
        <taxon>Candidatus Accumulibacter</taxon>
    </lineage>
</organism>
<dbReference type="Proteomes" id="UP000020218">
    <property type="component" value="Unassembled WGS sequence"/>
</dbReference>
<evidence type="ECO:0000313" key="2">
    <source>
        <dbReference type="Proteomes" id="UP000020218"/>
    </source>
</evidence>